<gene>
    <name evidence="1" type="ORF">APR03_000212</name>
</gene>
<dbReference type="Proteomes" id="UP001139493">
    <property type="component" value="Unassembled WGS sequence"/>
</dbReference>
<dbReference type="GO" id="GO:0016787">
    <property type="term" value="F:hydrolase activity"/>
    <property type="evidence" value="ECO:0007669"/>
    <property type="project" value="UniProtKB-KW"/>
</dbReference>
<sequence length="314" mass="34868">MTTTAPHTTTDAEATEIIRQIAAGYGSILRSPVLGTPADQGLAYEDVTFPSADGTPLEAWFIPREGSDKLIIANHPLWFSRTGLPAHLEPWRSLGALGGNDFAVDFLPDYRILHDAGYNVLTYDMRNLGQSGSANGGRGSGGRFEARDVIGSLHFARSDARTRGMTIGLFSRCQGANATMFAMQEHPEEFEDVRCMLAPQPLSVGVTMRRSLELLGIPGRIDDLEREIQLQVSHTFAEMTPVTWARSVQVPTYLYQVRDDLLTDPSDVQGMFDNIPVAEKELHWIEGTTARWDGYLDFQRDPQPKLDFLARHMS</sequence>
<dbReference type="RefSeq" id="WP_253831920.1">
    <property type="nucleotide sequence ID" value="NZ_JAMTCS010000001.1"/>
</dbReference>
<reference evidence="1" key="1">
    <citation type="submission" date="2022-06" db="EMBL/GenBank/DDBJ databases">
        <title>Genomic Encyclopedia of Archaeal and Bacterial Type Strains, Phase II (KMG-II): from individual species to whole genera.</title>
        <authorList>
            <person name="Goeker M."/>
        </authorList>
    </citation>
    <scope>NUCLEOTIDE SEQUENCE</scope>
    <source>
        <strain evidence="1">DSM 26652</strain>
    </source>
</reference>
<keyword evidence="1" id="KW-0378">Hydrolase</keyword>
<name>A0A9X2FXE2_9MICO</name>
<organism evidence="1 2">
    <name type="scientific">Promicromonospora thailandica</name>
    <dbReference type="NCBI Taxonomy" id="765201"/>
    <lineage>
        <taxon>Bacteria</taxon>
        <taxon>Bacillati</taxon>
        <taxon>Actinomycetota</taxon>
        <taxon>Actinomycetes</taxon>
        <taxon>Micrococcales</taxon>
        <taxon>Promicromonosporaceae</taxon>
        <taxon>Promicromonospora</taxon>
    </lineage>
</organism>
<dbReference type="InterPro" id="IPR029058">
    <property type="entry name" value="AB_hydrolase_fold"/>
</dbReference>
<keyword evidence="2" id="KW-1185">Reference proteome</keyword>
<evidence type="ECO:0000313" key="2">
    <source>
        <dbReference type="Proteomes" id="UP001139493"/>
    </source>
</evidence>
<dbReference type="Gene3D" id="3.40.50.1820">
    <property type="entry name" value="alpha/beta hydrolase"/>
    <property type="match status" value="1"/>
</dbReference>
<comment type="caution">
    <text evidence="1">The sequence shown here is derived from an EMBL/GenBank/DDBJ whole genome shotgun (WGS) entry which is preliminary data.</text>
</comment>
<evidence type="ECO:0000313" key="1">
    <source>
        <dbReference type="EMBL" id="MCP2262889.1"/>
    </source>
</evidence>
<dbReference type="EMBL" id="JAMTCS010000001">
    <property type="protein sequence ID" value="MCP2262889.1"/>
    <property type="molecule type" value="Genomic_DNA"/>
</dbReference>
<accession>A0A9X2FXE2</accession>
<dbReference type="SUPFAM" id="SSF53474">
    <property type="entry name" value="alpha/beta-Hydrolases"/>
    <property type="match status" value="1"/>
</dbReference>
<protein>
    <submittedName>
        <fullName evidence="1">Alpha/beta hydrolase family protein</fullName>
    </submittedName>
</protein>
<dbReference type="AlphaFoldDB" id="A0A9X2FXE2"/>
<proteinExistence type="predicted"/>